<dbReference type="AlphaFoldDB" id="A4X427"/>
<evidence type="ECO:0000313" key="3">
    <source>
        <dbReference type="Proteomes" id="UP000000235"/>
    </source>
</evidence>
<organism evidence="2 3">
    <name type="scientific">Salinispora tropica (strain ATCC BAA-916 / DSM 44818 / JCM 13857 / NBRC 105044 / CNB-440)</name>
    <dbReference type="NCBI Taxonomy" id="369723"/>
    <lineage>
        <taxon>Bacteria</taxon>
        <taxon>Bacillati</taxon>
        <taxon>Actinomycetota</taxon>
        <taxon>Actinomycetes</taxon>
        <taxon>Micromonosporales</taxon>
        <taxon>Micromonosporaceae</taxon>
        <taxon>Salinispora</taxon>
    </lineage>
</organism>
<keyword evidence="3" id="KW-1185">Reference proteome</keyword>
<accession>A4X427</accession>
<sequence>MTPRSTRRRATTRAIQALRTAVARSHCHACCVAHDPPPRRPASVGVAGQHDAADSSSTPLISSGPGAGGGQDIVTCAVRFRDGYHGTSRDGTTWSTVRSVTTGTRGTVRIDACSALARDVRVLGVQRATGWGYSLWEIEVRLPVPLTPTSG</sequence>
<dbReference type="EMBL" id="CP000667">
    <property type="protein sequence ID" value="ABP53627.1"/>
    <property type="molecule type" value="Genomic_DNA"/>
</dbReference>
<dbReference type="KEGG" id="stp:Strop_1157"/>
<evidence type="ECO:0000256" key="1">
    <source>
        <dbReference type="SAM" id="MobiDB-lite"/>
    </source>
</evidence>
<feature type="region of interest" description="Disordered" evidence="1">
    <location>
        <begin position="39"/>
        <end position="68"/>
    </location>
</feature>
<evidence type="ECO:0008006" key="4">
    <source>
        <dbReference type="Google" id="ProtNLM"/>
    </source>
</evidence>
<dbReference type="Gene3D" id="2.60.120.260">
    <property type="entry name" value="Galactose-binding domain-like"/>
    <property type="match status" value="1"/>
</dbReference>
<proteinExistence type="predicted"/>
<dbReference type="Proteomes" id="UP000000235">
    <property type="component" value="Chromosome"/>
</dbReference>
<evidence type="ECO:0000313" key="2">
    <source>
        <dbReference type="EMBL" id="ABP53627.1"/>
    </source>
</evidence>
<name>A4X427_SALTO</name>
<dbReference type="InterPro" id="IPR008979">
    <property type="entry name" value="Galactose-bd-like_sf"/>
</dbReference>
<reference evidence="3" key="1">
    <citation type="journal article" date="2007" name="Proc. Natl. Acad. Sci. U.S.A.">
        <title>Genome sequencing reveals complex secondary metabolome in the marine actinomycete Salinispora tropica.</title>
        <authorList>
            <person name="Udwary D.W."/>
            <person name="Zeigler L."/>
            <person name="Asolkar R.N."/>
            <person name="Singan V."/>
            <person name="Lapidus A."/>
            <person name="Fenical W."/>
            <person name="Jensen P.R."/>
            <person name="Moore B.S."/>
        </authorList>
    </citation>
    <scope>NUCLEOTIDE SEQUENCE [LARGE SCALE GENOMIC DNA]</scope>
    <source>
        <strain evidence="3">ATCC BAA-916 / DSM 44818 / CNB-440</strain>
    </source>
</reference>
<gene>
    <name evidence="2" type="ordered locus">Strop_1157</name>
</gene>
<dbReference type="SUPFAM" id="SSF49785">
    <property type="entry name" value="Galactose-binding domain-like"/>
    <property type="match status" value="1"/>
</dbReference>
<dbReference type="STRING" id="369723.Strop_1157"/>
<protein>
    <recommendedName>
        <fullName evidence="4">F5/8 type C domain-containing protein</fullName>
    </recommendedName>
</protein>
<dbReference type="HOGENOM" id="CLU_1730105_0_0_11"/>